<comment type="subcellular location">
    <subcellularLocation>
        <location evidence="1">Secreted</location>
    </subcellularLocation>
</comment>
<evidence type="ECO:0000256" key="2">
    <source>
        <dbReference type="ARBA" id="ARBA00022525"/>
    </source>
</evidence>
<keyword evidence="3" id="KW-0732">Signal</keyword>
<evidence type="ECO:0000313" key="6">
    <source>
        <dbReference type="Proteomes" id="UP001153620"/>
    </source>
</evidence>
<dbReference type="InterPro" id="IPR029277">
    <property type="entry name" value="SVWC_dom"/>
</dbReference>
<keyword evidence="6" id="KW-1185">Reference proteome</keyword>
<dbReference type="EMBL" id="OU895879">
    <property type="protein sequence ID" value="CAG9809418.1"/>
    <property type="molecule type" value="Genomic_DNA"/>
</dbReference>
<feature type="chain" id="PRO_5040254168" description="Single domain-containing protein" evidence="3">
    <location>
        <begin position="22"/>
        <end position="108"/>
    </location>
</feature>
<name>A0A9N9S722_9DIPT</name>
<dbReference type="AlphaFoldDB" id="A0A9N9S722"/>
<dbReference type="GO" id="GO:0005576">
    <property type="term" value="C:extracellular region"/>
    <property type="evidence" value="ECO:0007669"/>
    <property type="project" value="UniProtKB-SubCell"/>
</dbReference>
<feature type="signal peptide" evidence="3">
    <location>
        <begin position="1"/>
        <end position="21"/>
    </location>
</feature>
<accession>A0A9N9S722</accession>
<proteinExistence type="predicted"/>
<protein>
    <recommendedName>
        <fullName evidence="4">Single domain-containing protein</fullName>
    </recommendedName>
</protein>
<organism evidence="5 6">
    <name type="scientific">Chironomus riparius</name>
    <dbReference type="NCBI Taxonomy" id="315576"/>
    <lineage>
        <taxon>Eukaryota</taxon>
        <taxon>Metazoa</taxon>
        <taxon>Ecdysozoa</taxon>
        <taxon>Arthropoda</taxon>
        <taxon>Hexapoda</taxon>
        <taxon>Insecta</taxon>
        <taxon>Pterygota</taxon>
        <taxon>Neoptera</taxon>
        <taxon>Endopterygota</taxon>
        <taxon>Diptera</taxon>
        <taxon>Nematocera</taxon>
        <taxon>Chironomoidea</taxon>
        <taxon>Chironomidae</taxon>
        <taxon>Chironominae</taxon>
        <taxon>Chironomus</taxon>
    </lineage>
</organism>
<dbReference type="Pfam" id="PF15430">
    <property type="entry name" value="SVWC"/>
    <property type="match status" value="1"/>
</dbReference>
<dbReference type="SMART" id="SM01318">
    <property type="entry name" value="SVWC"/>
    <property type="match status" value="1"/>
</dbReference>
<feature type="domain" description="Single" evidence="4">
    <location>
        <begin position="42"/>
        <end position="104"/>
    </location>
</feature>
<evidence type="ECO:0000259" key="4">
    <source>
        <dbReference type="SMART" id="SM01318"/>
    </source>
</evidence>
<evidence type="ECO:0000256" key="3">
    <source>
        <dbReference type="SAM" id="SignalP"/>
    </source>
</evidence>
<keyword evidence="2" id="KW-0964">Secreted</keyword>
<reference evidence="5" key="2">
    <citation type="submission" date="2022-10" db="EMBL/GenBank/DDBJ databases">
        <authorList>
            <consortium name="ENA_rothamsted_submissions"/>
            <consortium name="culmorum"/>
            <person name="King R."/>
        </authorList>
    </citation>
    <scope>NUCLEOTIDE SEQUENCE</scope>
</reference>
<evidence type="ECO:0000256" key="1">
    <source>
        <dbReference type="ARBA" id="ARBA00004613"/>
    </source>
</evidence>
<sequence>MKISNFLVLIVFLIIIDFANSVGFVHDAKIEDCSTGQCIEMCQYDNLKLLPDTEEVNDGKCRRVKCNSDFSVVIKYCSPTTNDKCKKLKDGTKKIPFPYCCDVCRYNS</sequence>
<evidence type="ECO:0000313" key="5">
    <source>
        <dbReference type="EMBL" id="CAG9809418.1"/>
    </source>
</evidence>
<gene>
    <name evidence="5" type="ORF">CHIRRI_LOCUS12244</name>
</gene>
<reference evidence="5" key="1">
    <citation type="submission" date="2022-01" db="EMBL/GenBank/DDBJ databases">
        <authorList>
            <person name="King R."/>
        </authorList>
    </citation>
    <scope>NUCLEOTIDE SEQUENCE</scope>
</reference>
<dbReference type="Proteomes" id="UP001153620">
    <property type="component" value="Chromosome 3"/>
</dbReference>